<evidence type="ECO:0000256" key="1">
    <source>
        <dbReference type="ARBA" id="ARBA00010523"/>
    </source>
</evidence>
<evidence type="ECO:0000259" key="3">
    <source>
        <dbReference type="PROSITE" id="PS51464"/>
    </source>
</evidence>
<dbReference type="Gene3D" id="3.40.50.10490">
    <property type="entry name" value="Glucose-6-phosphate isomerase like protein, domain 1"/>
    <property type="match status" value="2"/>
</dbReference>
<reference evidence="4 5" key="1">
    <citation type="journal article" date="2015" name="Nature">
        <title>rRNA introns, odd ribosomes, and small enigmatic genomes across a large radiation of phyla.</title>
        <authorList>
            <person name="Brown C.T."/>
            <person name="Hug L.A."/>
            <person name="Thomas B.C."/>
            <person name="Sharon I."/>
            <person name="Castelle C.J."/>
            <person name="Singh A."/>
            <person name="Wilkins M.J."/>
            <person name="Williams K.H."/>
            <person name="Banfield J.F."/>
        </authorList>
    </citation>
    <scope>NUCLEOTIDE SEQUENCE [LARGE SCALE GENOMIC DNA]</scope>
</reference>
<dbReference type="EMBL" id="LCEY01000014">
    <property type="protein sequence ID" value="KKS80565.1"/>
    <property type="molecule type" value="Genomic_DNA"/>
</dbReference>
<dbReference type="GO" id="GO:0004347">
    <property type="term" value="F:glucose-6-phosphate isomerase activity"/>
    <property type="evidence" value="ECO:0007669"/>
    <property type="project" value="UniProtKB-EC"/>
</dbReference>
<dbReference type="EC" id="5.3.1.9" evidence="4"/>
<gene>
    <name evidence="4" type="ORF">UV56_C0014G0008</name>
</gene>
<dbReference type="GO" id="GO:1901135">
    <property type="term" value="P:carbohydrate derivative metabolic process"/>
    <property type="evidence" value="ECO:0007669"/>
    <property type="project" value="InterPro"/>
</dbReference>
<evidence type="ECO:0000256" key="2">
    <source>
        <dbReference type="ARBA" id="ARBA00023235"/>
    </source>
</evidence>
<dbReference type="Proteomes" id="UP000034611">
    <property type="component" value="Unassembled WGS sequence"/>
</dbReference>
<dbReference type="AlphaFoldDB" id="A0A0G1C4I3"/>
<organism evidence="4 5">
    <name type="scientific">Candidatus Woesebacteria bacterium GW2011_GWC1_43_10b</name>
    <dbReference type="NCBI Taxonomy" id="1618585"/>
    <lineage>
        <taxon>Bacteria</taxon>
        <taxon>Candidatus Woeseibacteriota</taxon>
    </lineage>
</organism>
<dbReference type="GO" id="GO:0097367">
    <property type="term" value="F:carbohydrate derivative binding"/>
    <property type="evidence" value="ECO:0007669"/>
    <property type="project" value="InterPro"/>
</dbReference>
<dbReference type="Pfam" id="PF10432">
    <property type="entry name" value="bact-PGI_C"/>
    <property type="match status" value="1"/>
</dbReference>
<feature type="domain" description="SIS" evidence="3">
    <location>
        <begin position="41"/>
        <end position="189"/>
    </location>
</feature>
<protein>
    <submittedName>
        <fullName evidence="4">Bifunctional phosphoglucose/phosphomannose isomerase, mannose-6-phosphate isomerase, glucose-6-phosphate isomerase</fullName>
        <ecNumber evidence="4">5.3.1.8</ecNumber>
        <ecNumber evidence="4">5.3.1.9</ecNumber>
    </submittedName>
</protein>
<evidence type="ECO:0000313" key="4">
    <source>
        <dbReference type="EMBL" id="KKS80565.1"/>
    </source>
</evidence>
<dbReference type="PROSITE" id="PS51464">
    <property type="entry name" value="SIS"/>
    <property type="match status" value="1"/>
</dbReference>
<dbReference type="InterPro" id="IPR019490">
    <property type="entry name" value="Glu6P/Mann6P_isomerase_C"/>
</dbReference>
<dbReference type="CDD" id="cd05637">
    <property type="entry name" value="SIS_PGI_PMI_2"/>
    <property type="match status" value="1"/>
</dbReference>
<dbReference type="CDD" id="cd05017">
    <property type="entry name" value="SIS_PGI_PMI_1"/>
    <property type="match status" value="1"/>
</dbReference>
<dbReference type="InterPro" id="IPR035484">
    <property type="entry name" value="SIS_PGI/PMI_1"/>
</dbReference>
<comment type="similarity">
    <text evidence="1">Belongs to the PGI/PMI family.</text>
</comment>
<name>A0A0G1C4I3_9BACT</name>
<dbReference type="GO" id="GO:0004476">
    <property type="term" value="F:mannose-6-phosphate isomerase activity"/>
    <property type="evidence" value="ECO:0007669"/>
    <property type="project" value="UniProtKB-EC"/>
</dbReference>
<evidence type="ECO:0000313" key="5">
    <source>
        <dbReference type="Proteomes" id="UP000034611"/>
    </source>
</evidence>
<dbReference type="EC" id="5.3.1.8" evidence="4"/>
<dbReference type="SUPFAM" id="SSF53697">
    <property type="entry name" value="SIS domain"/>
    <property type="match status" value="1"/>
</dbReference>
<accession>A0A0G1C4I3</accession>
<keyword evidence="2 4" id="KW-0413">Isomerase</keyword>
<dbReference type="GO" id="GO:0005975">
    <property type="term" value="P:carbohydrate metabolic process"/>
    <property type="evidence" value="ECO:0007669"/>
    <property type="project" value="InterPro"/>
</dbReference>
<dbReference type="InterPro" id="IPR046348">
    <property type="entry name" value="SIS_dom_sf"/>
</dbReference>
<proteinExistence type="inferred from homology"/>
<sequence>MLDLDSEKNLKKIDKKDVLGSIRKFADQIEQSWNEVHSIKLPNSCSEAENIVITGMGGSALGGRILDSLLESKIRVPMEIFNGYHLPHYVNQKSLVIVSSYSGGTEETVSCLEEALHKKAQIFGIATGGKLAEILEENKIPSYIFEPKANPSGQPRLALGYSVAAILALLSKCSFVTMHETEINDAIKLVRDFTIEFDVDRKSHENLAKSTARKLKNKIPILIASEHLVGASHAFGNQINETAKNFSVYFGIPELNHHLMEGLRNPAAAKEFLYFFLFESKLYSERVQKRYLVTKDVLAKNEVQSGGYILRSDTKLDQVFELLTFGSFIQFYLAMLYEIDPSPVPWVDYFKSELAKK</sequence>
<comment type="caution">
    <text evidence="4">The sequence shown here is derived from an EMBL/GenBank/DDBJ whole genome shotgun (WGS) entry which is preliminary data.</text>
</comment>
<dbReference type="InterPro" id="IPR001347">
    <property type="entry name" value="SIS_dom"/>
</dbReference>